<dbReference type="PANTHER" id="PTHR42845">
    <property type="entry name" value="COENZYME F420-REDUCING HYDROGENASE, GAMMA SUBUNIT"/>
    <property type="match status" value="1"/>
</dbReference>
<protein>
    <recommendedName>
        <fullName evidence="2">NADH:ubiquinone oxidoreductase-like 20kDa subunit domain-containing protein</fullName>
    </recommendedName>
</protein>
<dbReference type="InterPro" id="IPR037024">
    <property type="entry name" value="NiFe_Hase_small_N_sf"/>
</dbReference>
<dbReference type="GO" id="GO:0051536">
    <property type="term" value="F:iron-sulfur cluster binding"/>
    <property type="evidence" value="ECO:0007669"/>
    <property type="project" value="InterPro"/>
</dbReference>
<comment type="caution">
    <text evidence="3">The sequence shown here is derived from an EMBL/GenBank/DDBJ whole genome shotgun (WGS) entry which is preliminary data.</text>
</comment>
<evidence type="ECO:0000313" key="4">
    <source>
        <dbReference type="Proteomes" id="UP000774699"/>
    </source>
</evidence>
<dbReference type="GO" id="GO:0016491">
    <property type="term" value="F:oxidoreductase activity"/>
    <property type="evidence" value="ECO:0007669"/>
    <property type="project" value="UniProtKB-KW"/>
</dbReference>
<accession>A0A8T4C5M4</accession>
<dbReference type="SUPFAM" id="SSF56770">
    <property type="entry name" value="HydA/Nqo6-like"/>
    <property type="match status" value="1"/>
</dbReference>
<evidence type="ECO:0000259" key="2">
    <source>
        <dbReference type="Pfam" id="PF01058"/>
    </source>
</evidence>
<feature type="domain" description="NADH:ubiquinone oxidoreductase-like 20kDa subunit" evidence="2">
    <location>
        <begin position="37"/>
        <end position="169"/>
    </location>
</feature>
<dbReference type="AlphaFoldDB" id="A0A8T4C5M4"/>
<dbReference type="Pfam" id="PF01058">
    <property type="entry name" value="Oxidored_q6"/>
    <property type="match status" value="1"/>
</dbReference>
<sequence>MPTACNDKTLKRQIRLQTMTHKLALGWFSFSCCEDSTIVFTELLNDHFDEWSKVIDFQYIRILKKNNKIHNLDVAFVEGAIVSEHDAMKLKEIRKNCKKLIAIGSCAINGMPSAQRNTFDDGKKKEIEFLIEKFHLAEKVRTPGDIVKVDDRVMGCPMSEQAFLDVLNKTLKEFNIV</sequence>
<dbReference type="Proteomes" id="UP000774699">
    <property type="component" value="Unassembled WGS sequence"/>
</dbReference>
<dbReference type="InterPro" id="IPR051349">
    <property type="entry name" value="Hydrogenase_assoc-protein"/>
</dbReference>
<dbReference type="Gene3D" id="3.40.50.700">
    <property type="entry name" value="NADH:ubiquinone oxidoreductase-like, 20kDa subunit"/>
    <property type="match status" value="1"/>
</dbReference>
<organism evidence="3 4">
    <name type="scientific">Candidatus Iainarchaeum sp</name>
    <dbReference type="NCBI Taxonomy" id="3101447"/>
    <lineage>
        <taxon>Archaea</taxon>
        <taxon>Candidatus Iainarchaeota</taxon>
        <taxon>Candidatus Iainarchaeia</taxon>
        <taxon>Candidatus Iainarchaeales</taxon>
        <taxon>Candidatus Iainarchaeaceae</taxon>
        <taxon>Candidatus Iainarchaeum</taxon>
    </lineage>
</organism>
<name>A0A8T4C5M4_9ARCH</name>
<evidence type="ECO:0000256" key="1">
    <source>
        <dbReference type="ARBA" id="ARBA00023002"/>
    </source>
</evidence>
<keyword evidence="1" id="KW-0560">Oxidoreductase</keyword>
<gene>
    <name evidence="3" type="ORF">FJY86_00360</name>
</gene>
<dbReference type="PANTHER" id="PTHR42845:SF1">
    <property type="entry name" value="HYDROGENASE SMALL SUBUNIT"/>
    <property type="match status" value="1"/>
</dbReference>
<proteinExistence type="predicted"/>
<dbReference type="InterPro" id="IPR006137">
    <property type="entry name" value="NADH_UbQ_OxRdtase-like_20kDa"/>
</dbReference>
<evidence type="ECO:0000313" key="3">
    <source>
        <dbReference type="EMBL" id="MBM3281783.1"/>
    </source>
</evidence>
<reference evidence="3" key="1">
    <citation type="submission" date="2019-03" db="EMBL/GenBank/DDBJ databases">
        <title>Lake Tanganyika Metagenome-Assembled Genomes (MAGs).</title>
        <authorList>
            <person name="Tran P."/>
        </authorList>
    </citation>
    <scope>NUCLEOTIDE SEQUENCE</scope>
    <source>
        <strain evidence="3">M_DeepCast_50m_m2_156</strain>
    </source>
</reference>
<dbReference type="EMBL" id="VGJJ01000002">
    <property type="protein sequence ID" value="MBM3281783.1"/>
    <property type="molecule type" value="Genomic_DNA"/>
</dbReference>